<feature type="compositionally biased region" description="Basic and acidic residues" evidence="1">
    <location>
        <begin position="1"/>
        <end position="13"/>
    </location>
</feature>
<protein>
    <submittedName>
        <fullName evidence="2">Uncharacterized protein</fullName>
    </submittedName>
</protein>
<sequence>MRARESRSERELTDGPGHSDSAGTIQCVQAYTNGVYAIRERTLRHTYVRPDIDRQLATVTVYNSVRLVAPVSCRNTLLRARESAAPLFAVLELRNARRLESRRHARARA</sequence>
<name>A0AAW0ZDR0_9HYME</name>
<proteinExistence type="predicted"/>
<reference evidence="2 3" key="1">
    <citation type="submission" date="2024-05" db="EMBL/GenBank/DDBJ databases">
        <title>The nuclear and mitochondrial genome assemblies of Tetragonisca angustula (Apidae: Meliponini), a tiny yet remarkable pollinator in the Neotropics.</title>
        <authorList>
            <person name="Ferrari R."/>
            <person name="Ricardo P.C."/>
            <person name="Dias F.C."/>
            <person name="Araujo N.S."/>
            <person name="Soares D.O."/>
            <person name="Zhou Q.-S."/>
            <person name="Zhu C.-D."/>
            <person name="Coutinho L."/>
            <person name="Airas M.C."/>
            <person name="Batista T.M."/>
        </authorList>
    </citation>
    <scope>NUCLEOTIDE SEQUENCE [LARGE SCALE GENOMIC DNA]</scope>
    <source>
        <strain evidence="2">ASF017062</strain>
        <tissue evidence="2">Abdomen</tissue>
    </source>
</reference>
<comment type="caution">
    <text evidence="2">The sequence shown here is derived from an EMBL/GenBank/DDBJ whole genome shotgun (WGS) entry which is preliminary data.</text>
</comment>
<feature type="region of interest" description="Disordered" evidence="1">
    <location>
        <begin position="1"/>
        <end position="24"/>
    </location>
</feature>
<evidence type="ECO:0000313" key="2">
    <source>
        <dbReference type="EMBL" id="KAK9295546.1"/>
    </source>
</evidence>
<evidence type="ECO:0000313" key="3">
    <source>
        <dbReference type="Proteomes" id="UP001432146"/>
    </source>
</evidence>
<dbReference type="EMBL" id="JAWNGG020000253">
    <property type="protein sequence ID" value="KAK9295546.1"/>
    <property type="molecule type" value="Genomic_DNA"/>
</dbReference>
<gene>
    <name evidence="2" type="ORF">QLX08_010159</name>
</gene>
<keyword evidence="3" id="KW-1185">Reference proteome</keyword>
<dbReference type="Proteomes" id="UP001432146">
    <property type="component" value="Unassembled WGS sequence"/>
</dbReference>
<organism evidence="2 3">
    <name type="scientific">Tetragonisca angustula</name>
    <dbReference type="NCBI Taxonomy" id="166442"/>
    <lineage>
        <taxon>Eukaryota</taxon>
        <taxon>Metazoa</taxon>
        <taxon>Ecdysozoa</taxon>
        <taxon>Arthropoda</taxon>
        <taxon>Hexapoda</taxon>
        <taxon>Insecta</taxon>
        <taxon>Pterygota</taxon>
        <taxon>Neoptera</taxon>
        <taxon>Endopterygota</taxon>
        <taxon>Hymenoptera</taxon>
        <taxon>Apocrita</taxon>
        <taxon>Aculeata</taxon>
        <taxon>Apoidea</taxon>
        <taxon>Anthophila</taxon>
        <taxon>Apidae</taxon>
        <taxon>Tetragonisca</taxon>
    </lineage>
</organism>
<evidence type="ECO:0000256" key="1">
    <source>
        <dbReference type="SAM" id="MobiDB-lite"/>
    </source>
</evidence>
<accession>A0AAW0ZDR0</accession>
<dbReference type="AlphaFoldDB" id="A0AAW0ZDR0"/>